<gene>
    <name evidence="4" type="ORF">NCGR_LOCUS60371</name>
    <name evidence="5" type="ORF">NCGR_LOCUS60389</name>
</gene>
<evidence type="ECO:0000313" key="5">
    <source>
        <dbReference type="EMBL" id="CAD6336291.1"/>
    </source>
</evidence>
<accession>A0A811S5M5</accession>
<dbReference type="PROSITE" id="PS50110">
    <property type="entry name" value="RESPONSE_REGULATORY"/>
    <property type="match status" value="1"/>
</dbReference>
<dbReference type="Proteomes" id="UP000604825">
    <property type="component" value="Unassembled WGS sequence"/>
</dbReference>
<name>A0A811S5M5_9POAL</name>
<organism evidence="4 6">
    <name type="scientific">Miscanthus lutarioriparius</name>
    <dbReference type="NCBI Taxonomy" id="422564"/>
    <lineage>
        <taxon>Eukaryota</taxon>
        <taxon>Viridiplantae</taxon>
        <taxon>Streptophyta</taxon>
        <taxon>Embryophyta</taxon>
        <taxon>Tracheophyta</taxon>
        <taxon>Spermatophyta</taxon>
        <taxon>Magnoliopsida</taxon>
        <taxon>Liliopsida</taxon>
        <taxon>Poales</taxon>
        <taxon>Poaceae</taxon>
        <taxon>PACMAD clade</taxon>
        <taxon>Panicoideae</taxon>
        <taxon>Andropogonodae</taxon>
        <taxon>Andropogoneae</taxon>
        <taxon>Saccharinae</taxon>
        <taxon>Miscanthus</taxon>
    </lineage>
</organism>
<proteinExistence type="predicted"/>
<feature type="domain" description="Response regulatory" evidence="3">
    <location>
        <begin position="1"/>
        <end position="29"/>
    </location>
</feature>
<dbReference type="OrthoDB" id="623710at2759"/>
<dbReference type="AlphaFoldDB" id="A0A811S5M5"/>
<reference evidence="4" key="1">
    <citation type="submission" date="2020-10" db="EMBL/GenBank/DDBJ databases">
        <authorList>
            <person name="Han B."/>
            <person name="Lu T."/>
            <person name="Zhao Q."/>
            <person name="Huang X."/>
            <person name="Zhao Y."/>
        </authorList>
    </citation>
    <scope>NUCLEOTIDE SEQUENCE</scope>
</reference>
<dbReference type="PANTHER" id="PTHR43874">
    <property type="entry name" value="TWO-COMPONENT RESPONSE REGULATOR"/>
    <property type="match status" value="1"/>
</dbReference>
<dbReference type="EMBL" id="CAJGYO010000018">
    <property type="protein sequence ID" value="CAD6336273.1"/>
    <property type="molecule type" value="Genomic_DNA"/>
</dbReference>
<protein>
    <recommendedName>
        <fullName evidence="3">Response regulatory domain-containing protein</fullName>
    </recommendedName>
</protein>
<dbReference type="PANTHER" id="PTHR43874:SF151">
    <property type="entry name" value="TWO-COMPONENT RESPONSE REGULATOR FAMILY PROTEIN-RELATED"/>
    <property type="match status" value="1"/>
</dbReference>
<evidence type="ECO:0000256" key="2">
    <source>
        <dbReference type="PROSITE-ProRule" id="PRU00169"/>
    </source>
</evidence>
<dbReference type="GO" id="GO:0000160">
    <property type="term" value="P:phosphorelay signal transduction system"/>
    <property type="evidence" value="ECO:0007669"/>
    <property type="project" value="UniProtKB-KW"/>
</dbReference>
<dbReference type="InterPro" id="IPR001789">
    <property type="entry name" value="Sig_transdc_resp-reg_receiver"/>
</dbReference>
<dbReference type="Gene3D" id="1.10.10.60">
    <property type="entry name" value="Homeodomain-like"/>
    <property type="match status" value="1"/>
</dbReference>
<evidence type="ECO:0000259" key="3">
    <source>
        <dbReference type="PROSITE" id="PS50110"/>
    </source>
</evidence>
<keyword evidence="1" id="KW-0902">Two-component regulatory system</keyword>
<dbReference type="EMBL" id="CAJGYO010000018">
    <property type="protein sequence ID" value="CAD6336291.1"/>
    <property type="molecule type" value="Genomic_DNA"/>
</dbReference>
<sequence>MKGIKHGARDYIVKPVRLEQLRVVWTHVVKNSKTDDVVRKLPSGDGDKVEKVGANHTKKYSRKNKKVVDVADEANENTSTQKKQRVQWLVSYTGRVVPKKILEVMNVEGLTKENVAKVQNLPQKAQRGTVRNSNPFADETEALWRNHFAKMNSLSAIGTQASLPTESVQVMSSQKNMGIPQPNMEPVGQSVNLPKNVVPMPV</sequence>
<evidence type="ECO:0000313" key="6">
    <source>
        <dbReference type="Proteomes" id="UP000604825"/>
    </source>
</evidence>
<dbReference type="GO" id="GO:0009736">
    <property type="term" value="P:cytokinin-activated signaling pathway"/>
    <property type="evidence" value="ECO:0007669"/>
    <property type="project" value="InterPro"/>
</dbReference>
<evidence type="ECO:0000256" key="1">
    <source>
        <dbReference type="ARBA" id="ARBA00023012"/>
    </source>
</evidence>
<dbReference type="InterPro" id="IPR045279">
    <property type="entry name" value="ARR-like"/>
</dbReference>
<keyword evidence="6" id="KW-1185">Reference proteome</keyword>
<comment type="caution">
    <text evidence="4">The sequence shown here is derived from an EMBL/GenBank/DDBJ whole genome shotgun (WGS) entry which is preliminary data.</text>
</comment>
<evidence type="ECO:0000313" key="4">
    <source>
        <dbReference type="EMBL" id="CAD6336273.1"/>
    </source>
</evidence>
<comment type="caution">
    <text evidence="2">Lacks conserved residue(s) required for the propagation of feature annotation.</text>
</comment>